<name>A0ABS8ULN5_DATST</name>
<organism evidence="1 2">
    <name type="scientific">Datura stramonium</name>
    <name type="common">Jimsonweed</name>
    <name type="synonym">Common thornapple</name>
    <dbReference type="NCBI Taxonomy" id="4076"/>
    <lineage>
        <taxon>Eukaryota</taxon>
        <taxon>Viridiplantae</taxon>
        <taxon>Streptophyta</taxon>
        <taxon>Embryophyta</taxon>
        <taxon>Tracheophyta</taxon>
        <taxon>Spermatophyta</taxon>
        <taxon>Magnoliopsida</taxon>
        <taxon>eudicotyledons</taxon>
        <taxon>Gunneridae</taxon>
        <taxon>Pentapetalae</taxon>
        <taxon>asterids</taxon>
        <taxon>lamiids</taxon>
        <taxon>Solanales</taxon>
        <taxon>Solanaceae</taxon>
        <taxon>Solanoideae</taxon>
        <taxon>Datureae</taxon>
        <taxon>Datura</taxon>
    </lineage>
</organism>
<gene>
    <name evidence="1" type="primary">TTC19_3</name>
    <name evidence="1" type="ORF">HAX54_016393</name>
</gene>
<protein>
    <submittedName>
        <fullName evidence="1">Tetratricopeptide repeat protein 19, mitochondrial</fullName>
    </submittedName>
</protein>
<accession>A0ABS8ULN5</accession>
<sequence>MAMAANGQKAEVNYWLQRGDAYCIYGDMMRLYVLTKSSYYVKVYQRREPSLSCICLCRPWKPSREIASEMADVSVIYESMNELDQALMLKAIKSMEMHQGNTIAGEAQIGGRMMSDLWSMGGMREEKLGTANPDVDDEKRRLTELLRESGE</sequence>
<evidence type="ECO:0000313" key="2">
    <source>
        <dbReference type="Proteomes" id="UP000823775"/>
    </source>
</evidence>
<keyword evidence="2" id="KW-1185">Reference proteome</keyword>
<dbReference type="PANTHER" id="PTHR46284:SF1">
    <property type="entry name" value="PROTEIN KINESIN LIGHT CHAIN-RELATED 2"/>
    <property type="match status" value="1"/>
</dbReference>
<comment type="caution">
    <text evidence="1">The sequence shown here is derived from an EMBL/GenBank/DDBJ whole genome shotgun (WGS) entry which is preliminary data.</text>
</comment>
<reference evidence="1 2" key="1">
    <citation type="journal article" date="2021" name="BMC Genomics">
        <title>Datura genome reveals duplications of psychoactive alkaloid biosynthetic genes and high mutation rate following tissue culture.</title>
        <authorList>
            <person name="Rajewski A."/>
            <person name="Carter-House D."/>
            <person name="Stajich J."/>
            <person name="Litt A."/>
        </authorList>
    </citation>
    <scope>NUCLEOTIDE SEQUENCE [LARGE SCALE GENOMIC DNA]</scope>
    <source>
        <strain evidence="1">AR-01</strain>
    </source>
</reference>
<dbReference type="EMBL" id="JACEIK010002060">
    <property type="protein sequence ID" value="MCD9558776.1"/>
    <property type="molecule type" value="Genomic_DNA"/>
</dbReference>
<dbReference type="Proteomes" id="UP000823775">
    <property type="component" value="Unassembled WGS sequence"/>
</dbReference>
<proteinExistence type="predicted"/>
<dbReference type="PANTHER" id="PTHR46284">
    <property type="entry name" value="PROTEIN KINESIN LIGHT CHAIN-RELATED 3"/>
    <property type="match status" value="1"/>
</dbReference>
<evidence type="ECO:0000313" key="1">
    <source>
        <dbReference type="EMBL" id="MCD9558776.1"/>
    </source>
</evidence>